<evidence type="ECO:0000256" key="1">
    <source>
        <dbReference type="SAM" id="Phobius"/>
    </source>
</evidence>
<keyword evidence="1" id="KW-1133">Transmembrane helix</keyword>
<keyword evidence="3" id="KW-1185">Reference proteome</keyword>
<organism evidence="2 3">
    <name type="scientific">Thelohanellus kitauei</name>
    <name type="common">Myxosporean</name>
    <dbReference type="NCBI Taxonomy" id="669202"/>
    <lineage>
        <taxon>Eukaryota</taxon>
        <taxon>Metazoa</taxon>
        <taxon>Cnidaria</taxon>
        <taxon>Myxozoa</taxon>
        <taxon>Myxosporea</taxon>
        <taxon>Bivalvulida</taxon>
        <taxon>Platysporina</taxon>
        <taxon>Myxobolidae</taxon>
        <taxon>Thelohanellus</taxon>
    </lineage>
</organism>
<proteinExistence type="predicted"/>
<comment type="caution">
    <text evidence="2">The sequence shown here is derived from an EMBL/GenBank/DDBJ whole genome shotgun (WGS) entry which is preliminary data.</text>
</comment>
<dbReference type="AlphaFoldDB" id="A0A0C2MKJ8"/>
<keyword evidence="1" id="KW-0472">Membrane</keyword>
<reference evidence="2 3" key="1">
    <citation type="journal article" date="2014" name="Genome Biol. Evol.">
        <title>The genome of the myxosporean Thelohanellus kitauei shows adaptations to nutrient acquisition within its fish host.</title>
        <authorList>
            <person name="Yang Y."/>
            <person name="Xiong J."/>
            <person name="Zhou Z."/>
            <person name="Huo F."/>
            <person name="Miao W."/>
            <person name="Ran C."/>
            <person name="Liu Y."/>
            <person name="Zhang J."/>
            <person name="Feng J."/>
            <person name="Wang M."/>
            <person name="Wang M."/>
            <person name="Wang L."/>
            <person name="Yao B."/>
        </authorList>
    </citation>
    <scope>NUCLEOTIDE SEQUENCE [LARGE SCALE GENOMIC DNA]</scope>
    <source>
        <strain evidence="2">Wuqing</strain>
    </source>
</reference>
<accession>A0A0C2MKJ8</accession>
<dbReference type="EMBL" id="JWZT01004066">
    <property type="protein sequence ID" value="KII64920.1"/>
    <property type="molecule type" value="Genomic_DNA"/>
</dbReference>
<evidence type="ECO:0000313" key="2">
    <source>
        <dbReference type="EMBL" id="KII64920.1"/>
    </source>
</evidence>
<feature type="transmembrane region" description="Helical" evidence="1">
    <location>
        <begin position="135"/>
        <end position="160"/>
    </location>
</feature>
<name>A0A0C2MKJ8_THEKT</name>
<protein>
    <submittedName>
        <fullName evidence="2">Uncharacterized protein</fullName>
    </submittedName>
</protein>
<sequence>MSRCLNNSFQLRIRGPFFDAELLHLFTLHLDQSVGAELTNVHVGWVGHDLKLIDTLHESHDRIEQKIKIDKGQGVEKVPLQVNVKMKVKSDKDFYLNLKIQPVIPPKSKYSQASTWVYDSEYSTLIKVDLCRYEMAITIIAAFGCFILISIFSIAFHHIIIPRLAVNSEVIRYMVTDYVADQQY</sequence>
<gene>
    <name evidence="2" type="ORF">RF11_06131</name>
</gene>
<keyword evidence="1" id="KW-0812">Transmembrane</keyword>
<dbReference type="Proteomes" id="UP000031668">
    <property type="component" value="Unassembled WGS sequence"/>
</dbReference>
<evidence type="ECO:0000313" key="3">
    <source>
        <dbReference type="Proteomes" id="UP000031668"/>
    </source>
</evidence>